<sequence length="80" mass="9266">MQYFVNLVNIFTKWGKMTDGLKASQIKGGIRPSKSFDQGRTCKEESCKTQLSIYNKREHCFNHAPVKYPRVRGRILQETA</sequence>
<accession>S5DK66</accession>
<evidence type="ECO:0000313" key="1">
    <source>
        <dbReference type="EMBL" id="AGQ18830.1"/>
    </source>
</evidence>
<dbReference type="EMBL" id="KC811113">
    <property type="protein sequence ID" value="AGQ18830.1"/>
    <property type="molecule type" value="Genomic_DNA"/>
</dbReference>
<organism evidence="2">
    <name type="scientific">Candidatus Actinomarina minuta</name>
    <dbReference type="NCBI Taxonomy" id="1389454"/>
    <lineage>
        <taxon>Bacteria</taxon>
        <taxon>Bacillati</taxon>
        <taxon>Actinomycetota</taxon>
        <taxon>Actinomycetes</taxon>
        <taxon>Candidatus Actinomarinidae</taxon>
        <taxon>Candidatus Actinomarinales</taxon>
        <taxon>Candidatus Actinomarineae</taxon>
        <taxon>Candidatus Actinomarinaceae</taxon>
        <taxon>Candidatus Actinomarina</taxon>
    </lineage>
</organism>
<evidence type="ECO:0000313" key="3">
    <source>
        <dbReference type="EMBL" id="AGQ19306.1"/>
    </source>
</evidence>
<evidence type="ECO:0000313" key="2">
    <source>
        <dbReference type="EMBL" id="AGQ19221.1"/>
    </source>
</evidence>
<reference evidence="2" key="1">
    <citation type="journal article" date="2013" name="Sci. Rep.">
        <title>Metagenomics uncovers a new group of low GC and ultra-small marine Actinobacteria.</title>
        <authorList>
            <person name="Ghai R."/>
            <person name="Mizuno C.M."/>
            <person name="Picazo A."/>
            <person name="Camacho A."/>
            <person name="Rodriguez-Valera F."/>
        </authorList>
    </citation>
    <scope>NUCLEOTIDE SEQUENCE</scope>
</reference>
<protein>
    <submittedName>
        <fullName evidence="1">MedDCM-OCT-S27-C38-cds28</fullName>
    </submittedName>
    <submittedName>
        <fullName evidence="2">MedDCM-OCT-S31-C40-cds28</fullName>
    </submittedName>
    <submittedName>
        <fullName evidence="3">MedDCM-OCT-S33-C31-cds23</fullName>
    </submittedName>
    <submittedName>
        <fullName evidence="4">MedDCM-OCT-S45-C3-cds22</fullName>
    </submittedName>
</protein>
<evidence type="ECO:0000313" key="4">
    <source>
        <dbReference type="EMBL" id="AGQ19997.1"/>
    </source>
</evidence>
<dbReference type="EMBL" id="KC811125">
    <property type="protein sequence ID" value="AGQ19221.1"/>
    <property type="molecule type" value="Genomic_DNA"/>
</dbReference>
<dbReference type="EMBL" id="KC811148">
    <property type="protein sequence ID" value="AGQ19997.1"/>
    <property type="molecule type" value="Genomic_DNA"/>
</dbReference>
<name>S5DK66_9ACTN</name>
<dbReference type="AlphaFoldDB" id="S5DK66"/>
<dbReference type="EMBL" id="KC811128">
    <property type="protein sequence ID" value="AGQ19306.1"/>
    <property type="molecule type" value="Genomic_DNA"/>
</dbReference>
<proteinExistence type="predicted"/>